<reference evidence="10" key="2">
    <citation type="submission" date="2015-01" db="EMBL/GenBank/DDBJ databases">
        <title>Complete genome sequence of Methylobacterium aquaticum strain 22A.</title>
        <authorList>
            <person name="Tani A."/>
            <person name="Ogura Y."/>
            <person name="Hayashi T."/>
        </authorList>
    </citation>
    <scope>NUCLEOTIDE SEQUENCE [LARGE SCALE GENOMIC DNA]</scope>
    <source>
        <strain evidence="10">MA-22A</strain>
    </source>
</reference>
<dbReference type="AlphaFoldDB" id="A0A0C6F3V6"/>
<dbReference type="InterPro" id="IPR000524">
    <property type="entry name" value="Tscrpt_reg_HTH_GntR"/>
</dbReference>
<keyword evidence="9" id="KW-0808">Transferase</keyword>
<accession>A0A0C6F3V6</accession>
<keyword evidence="4" id="KW-0805">Transcription regulation</keyword>
<dbReference type="Gene3D" id="1.10.10.10">
    <property type="entry name" value="Winged helix-like DNA-binding domain superfamily/Winged helix DNA-binding domain"/>
    <property type="match status" value="1"/>
</dbReference>
<evidence type="ECO:0000256" key="1">
    <source>
        <dbReference type="ARBA" id="ARBA00005384"/>
    </source>
</evidence>
<organism evidence="9 10">
    <name type="scientific">Methylobacterium aquaticum</name>
    <dbReference type="NCBI Taxonomy" id="270351"/>
    <lineage>
        <taxon>Bacteria</taxon>
        <taxon>Pseudomonadati</taxon>
        <taxon>Pseudomonadota</taxon>
        <taxon>Alphaproteobacteria</taxon>
        <taxon>Hyphomicrobiales</taxon>
        <taxon>Methylobacteriaceae</taxon>
        <taxon>Methylobacterium</taxon>
    </lineage>
</organism>
<dbReference type="GO" id="GO:0003677">
    <property type="term" value="F:DNA binding"/>
    <property type="evidence" value="ECO:0007669"/>
    <property type="project" value="UniProtKB-KW"/>
</dbReference>
<keyword evidence="9" id="KW-0032">Aminotransferase</keyword>
<gene>
    <name evidence="9" type="primary">aro8</name>
    <name evidence="9" type="ORF">Maq22A_c21430</name>
</gene>
<dbReference type="KEGG" id="maqu:Maq22A_c21430"/>
<dbReference type="PANTHER" id="PTHR46577">
    <property type="entry name" value="HTH-TYPE TRANSCRIPTIONAL REGULATORY PROTEIN GABR"/>
    <property type="match status" value="1"/>
</dbReference>
<dbReference type="InterPro" id="IPR015421">
    <property type="entry name" value="PyrdxlP-dep_Trfase_major"/>
</dbReference>
<dbReference type="SMART" id="SM00345">
    <property type="entry name" value="HTH_GNTR"/>
    <property type="match status" value="1"/>
</dbReference>
<keyword evidence="5" id="KW-0238">DNA-binding</keyword>
<protein>
    <recommendedName>
        <fullName evidence="2">8-amino-7-oxononanoate synthase</fullName>
    </recommendedName>
    <alternativeName>
        <fullName evidence="7">Alpha-oxoamine synthase</fullName>
    </alternativeName>
</protein>
<evidence type="ECO:0000256" key="4">
    <source>
        <dbReference type="ARBA" id="ARBA00023015"/>
    </source>
</evidence>
<dbReference type="Gene3D" id="3.40.640.10">
    <property type="entry name" value="Type I PLP-dependent aspartate aminotransferase-like (Major domain)"/>
    <property type="match status" value="1"/>
</dbReference>
<feature type="domain" description="HTH gntR-type" evidence="8">
    <location>
        <begin position="19"/>
        <end position="87"/>
    </location>
</feature>
<evidence type="ECO:0000256" key="2">
    <source>
        <dbReference type="ARBA" id="ARBA00016004"/>
    </source>
</evidence>
<dbReference type="GO" id="GO:0030170">
    <property type="term" value="F:pyridoxal phosphate binding"/>
    <property type="evidence" value="ECO:0007669"/>
    <property type="project" value="InterPro"/>
</dbReference>
<dbReference type="GO" id="GO:0003700">
    <property type="term" value="F:DNA-binding transcription factor activity"/>
    <property type="evidence" value="ECO:0007669"/>
    <property type="project" value="InterPro"/>
</dbReference>
<keyword evidence="6" id="KW-0804">Transcription</keyword>
<sequence>MSSDIAWRMLFGGRSGDEPALHAQIGRMVGEAIAAGLLAPGARLPSSRGLAAELGIARNTVVAAYDGLVDAGVLVSRGRSGCFVAPPAACTPPGPDPGAPGAMQAWSGRFAIRPSRLPQITKPRDWTRYPYPFLFGQFDPSLFPVAAWRESVKAASSVKEISGWSFDQVDDDDRALIEQLRLRVLPRRGILAAPGEIMVTIGSQHALSLLVQLLVARRTTVGLEDPGYTDARNMVGLATDRIRPLARDARGIVPDGDFRACDVAFVTIGHQCPTTAVTPLSRRRELLAAAAQDDVVLVEDDYEADLSTEEEAGLPSLKSLDADGRVIHVGSFSKVLAPGLRVGYVVAPPAVIDELRALRRLMLRHPPTNNQRSLAAFIALGHYRAHLARTAALLRPRADLIAALAPELMPACTIRRGFGAKSFWVEGPAGLDARALGERLRGDGVLIEPGDIFFMDPARGRRFFRLGFTAIPLPQIEPGLRRLAAALEHFPTK</sequence>
<dbReference type="CDD" id="cd07377">
    <property type="entry name" value="WHTH_GntR"/>
    <property type="match status" value="1"/>
</dbReference>
<dbReference type="PANTHER" id="PTHR46577:SF1">
    <property type="entry name" value="HTH-TYPE TRANSCRIPTIONAL REGULATORY PROTEIN GABR"/>
    <property type="match status" value="1"/>
</dbReference>
<dbReference type="CDD" id="cd00609">
    <property type="entry name" value="AAT_like"/>
    <property type="match status" value="1"/>
</dbReference>
<evidence type="ECO:0000256" key="5">
    <source>
        <dbReference type="ARBA" id="ARBA00023125"/>
    </source>
</evidence>
<name>A0A0C6F3V6_9HYPH</name>
<comment type="similarity">
    <text evidence="1">In the C-terminal section; belongs to the class-I pyridoxal-phosphate-dependent aminotransferase family.</text>
</comment>
<dbReference type="InterPro" id="IPR004839">
    <property type="entry name" value="Aminotransferase_I/II_large"/>
</dbReference>
<dbReference type="Proteomes" id="UP000061432">
    <property type="component" value="Chromosome"/>
</dbReference>
<dbReference type="SUPFAM" id="SSF46785">
    <property type="entry name" value="Winged helix' DNA-binding domain"/>
    <property type="match status" value="1"/>
</dbReference>
<reference evidence="9 10" key="1">
    <citation type="journal article" date="2015" name="Genome Announc.">
        <title>Complete Genome Sequence of Methylobacterium aquaticum Strain 22A, Isolated from Racomitrium japonicum Moss.</title>
        <authorList>
            <person name="Tani A."/>
            <person name="Ogura Y."/>
            <person name="Hayashi T."/>
            <person name="Kimbara K."/>
        </authorList>
    </citation>
    <scope>NUCLEOTIDE SEQUENCE [LARGE SCALE GENOMIC DNA]</scope>
    <source>
        <strain evidence="9 10">MA-22A</strain>
    </source>
</reference>
<evidence type="ECO:0000256" key="3">
    <source>
        <dbReference type="ARBA" id="ARBA00022898"/>
    </source>
</evidence>
<evidence type="ECO:0000256" key="6">
    <source>
        <dbReference type="ARBA" id="ARBA00023163"/>
    </source>
</evidence>
<evidence type="ECO:0000256" key="7">
    <source>
        <dbReference type="ARBA" id="ARBA00031658"/>
    </source>
</evidence>
<dbReference type="PATRIC" id="fig|270351.10.peg.4144"/>
<dbReference type="InterPro" id="IPR036388">
    <property type="entry name" value="WH-like_DNA-bd_sf"/>
</dbReference>
<dbReference type="PROSITE" id="PS50949">
    <property type="entry name" value="HTH_GNTR"/>
    <property type="match status" value="1"/>
</dbReference>
<evidence type="ECO:0000313" key="10">
    <source>
        <dbReference type="Proteomes" id="UP000061432"/>
    </source>
</evidence>
<proteinExistence type="inferred from homology"/>
<dbReference type="Pfam" id="PF00155">
    <property type="entry name" value="Aminotran_1_2"/>
    <property type="match status" value="1"/>
</dbReference>
<dbReference type="GO" id="GO:0008483">
    <property type="term" value="F:transaminase activity"/>
    <property type="evidence" value="ECO:0007669"/>
    <property type="project" value="UniProtKB-KW"/>
</dbReference>
<dbReference type="RefSeq" id="WP_060848282.1">
    <property type="nucleotide sequence ID" value="NZ_AP014704.1"/>
</dbReference>
<dbReference type="InterPro" id="IPR036390">
    <property type="entry name" value="WH_DNA-bd_sf"/>
</dbReference>
<keyword evidence="3" id="KW-0663">Pyridoxal phosphate</keyword>
<dbReference type="OrthoDB" id="9808770at2"/>
<dbReference type="SUPFAM" id="SSF53383">
    <property type="entry name" value="PLP-dependent transferases"/>
    <property type="match status" value="1"/>
</dbReference>
<dbReference type="EMBL" id="AP014704">
    <property type="protein sequence ID" value="BAQ47306.1"/>
    <property type="molecule type" value="Genomic_DNA"/>
</dbReference>
<dbReference type="Pfam" id="PF00392">
    <property type="entry name" value="GntR"/>
    <property type="match status" value="1"/>
</dbReference>
<dbReference type="InterPro" id="IPR015424">
    <property type="entry name" value="PyrdxlP-dep_Trfase"/>
</dbReference>
<dbReference type="InterPro" id="IPR051446">
    <property type="entry name" value="HTH_trans_reg/aminotransferase"/>
</dbReference>
<evidence type="ECO:0000313" key="9">
    <source>
        <dbReference type="EMBL" id="BAQ47306.1"/>
    </source>
</evidence>
<dbReference type="STRING" id="270351.Maq22A_c21430"/>
<evidence type="ECO:0000259" key="8">
    <source>
        <dbReference type="PROSITE" id="PS50949"/>
    </source>
</evidence>